<dbReference type="RefSeq" id="WP_109015558.1">
    <property type="nucleotide sequence ID" value="NZ_BDOQ01000007.1"/>
</dbReference>
<feature type="compositionally biased region" description="Basic and acidic residues" evidence="1">
    <location>
        <begin position="384"/>
        <end position="410"/>
    </location>
</feature>
<name>A0A2R5F821_9PROT</name>
<dbReference type="OrthoDB" id="10019378at2"/>
<organism evidence="2 3">
    <name type="scientific">Novimethylophilus kurashikiensis</name>
    <dbReference type="NCBI Taxonomy" id="1825523"/>
    <lineage>
        <taxon>Bacteria</taxon>
        <taxon>Pseudomonadati</taxon>
        <taxon>Pseudomonadota</taxon>
        <taxon>Betaproteobacteria</taxon>
        <taxon>Nitrosomonadales</taxon>
        <taxon>Methylophilaceae</taxon>
        <taxon>Novimethylophilus</taxon>
    </lineage>
</organism>
<gene>
    <name evidence="2" type="ORF">NMK_1965</name>
</gene>
<evidence type="ECO:0000313" key="3">
    <source>
        <dbReference type="Proteomes" id="UP000245081"/>
    </source>
</evidence>
<feature type="compositionally biased region" description="Basic and acidic residues" evidence="1">
    <location>
        <begin position="317"/>
        <end position="326"/>
    </location>
</feature>
<evidence type="ECO:0000313" key="2">
    <source>
        <dbReference type="EMBL" id="GBG14366.1"/>
    </source>
</evidence>
<feature type="compositionally biased region" description="Gly residues" evidence="1">
    <location>
        <begin position="303"/>
        <end position="316"/>
    </location>
</feature>
<dbReference type="AlphaFoldDB" id="A0A2R5F821"/>
<keyword evidence="3" id="KW-1185">Reference proteome</keyword>
<sequence>MSATGFLLAESLSEAFRKPYHQGDTNITVQYLIEGLAIGEYRVMLKRDFDTACWIPPVGRRGSHSIYYGDRMLDRLIDQFVKVEGVGMPPTEEFVEQVKAEMAKPAAPGTPVKGRKSPARPPLTRVLDARVDWLKTNLSKATWAKLVEWMVMAVASYGRHEREHARQTTQDMKQVNRDLAALEIPFQLFNLFEDSRIEHFSREWLNAKFDWMVFEDIAPANNPYNMYLRCIQLEGERDDAALDDETPFDKDGTRTIGHVADSVMSYYHRACKCTTSEQLYPIIKEFLEEFKDDMPPLPPPPGGSGGGGAPGSGSDPGKGKGEGKPGEDEESAGGKGEGESEEDEYNGAGERAGDLSLAAEAADKGDEFFTEFESGIEVVGGTDPEGKAADAKAKAAVKGDRTPSDKDVGKSHGQGIPESIIPDGEGGRGKVEHFLTSKAGEIDPAYQKRVDNLTAMLMQMFKSHTLPAALETPGRRMSGRHLAHGEIRHIHKRVFGGKGKRKYSVIYDCSGSMSGRPDREGKLFLLAMNNLAKRGFLEGSLILSGFVGGRPSWISYPFPVKDEIIMRIHPHHSAEGLQTALEHNLPKIQGMDDVFVYTDANICDTPINRGLFAKRRVWPVGLYVGKEEMASIMEEHFPQNIIRDTIEELVKVMLTRNRRTVG</sequence>
<comment type="caution">
    <text evidence="2">The sequence shown here is derived from an EMBL/GenBank/DDBJ whole genome shotgun (WGS) entry which is preliminary data.</text>
</comment>
<protein>
    <submittedName>
        <fullName evidence="2">Filamentous hemagglutinin</fullName>
    </submittedName>
</protein>
<reference evidence="2 3" key="1">
    <citation type="journal article" date="2018" name="Environ. Microbiol.">
        <title>Isolation and genomic characterization of Novimethylophilus kurashikiensis gen. nov. sp. nov., a new lanthanide-dependent methylotrophic species of Methylophilaceae.</title>
        <authorList>
            <person name="Lv H."/>
            <person name="Sahin N."/>
            <person name="Tani A."/>
        </authorList>
    </citation>
    <scope>NUCLEOTIDE SEQUENCE [LARGE SCALE GENOMIC DNA]</scope>
    <source>
        <strain evidence="2 3">La2-4</strain>
    </source>
</reference>
<feature type="region of interest" description="Disordered" evidence="1">
    <location>
        <begin position="291"/>
        <end position="348"/>
    </location>
</feature>
<dbReference type="Proteomes" id="UP000245081">
    <property type="component" value="Unassembled WGS sequence"/>
</dbReference>
<evidence type="ECO:0000256" key="1">
    <source>
        <dbReference type="SAM" id="MobiDB-lite"/>
    </source>
</evidence>
<dbReference type="EMBL" id="BDOQ01000007">
    <property type="protein sequence ID" value="GBG14366.1"/>
    <property type="molecule type" value="Genomic_DNA"/>
</dbReference>
<feature type="region of interest" description="Disordered" evidence="1">
    <location>
        <begin position="379"/>
        <end position="431"/>
    </location>
</feature>
<accession>A0A2R5F821</accession>
<proteinExistence type="predicted"/>